<keyword evidence="1" id="KW-0812">Transmembrane</keyword>
<reference evidence="2" key="2">
    <citation type="journal article" date="2015" name="Fish Shellfish Immunol.">
        <title>Early steps in the European eel (Anguilla anguilla)-Vibrio vulnificus interaction in the gills: Role of the RtxA13 toxin.</title>
        <authorList>
            <person name="Callol A."/>
            <person name="Pajuelo D."/>
            <person name="Ebbesson L."/>
            <person name="Teles M."/>
            <person name="MacKenzie S."/>
            <person name="Amaro C."/>
        </authorList>
    </citation>
    <scope>NUCLEOTIDE SEQUENCE</scope>
</reference>
<accession>A0A0E9UW65</accession>
<proteinExistence type="predicted"/>
<evidence type="ECO:0000256" key="1">
    <source>
        <dbReference type="SAM" id="Phobius"/>
    </source>
</evidence>
<protein>
    <submittedName>
        <fullName evidence="2">Uncharacterized protein</fullName>
    </submittedName>
</protein>
<evidence type="ECO:0000313" key="2">
    <source>
        <dbReference type="EMBL" id="JAH70057.1"/>
    </source>
</evidence>
<organism evidence="2">
    <name type="scientific">Anguilla anguilla</name>
    <name type="common">European freshwater eel</name>
    <name type="synonym">Muraena anguilla</name>
    <dbReference type="NCBI Taxonomy" id="7936"/>
    <lineage>
        <taxon>Eukaryota</taxon>
        <taxon>Metazoa</taxon>
        <taxon>Chordata</taxon>
        <taxon>Craniata</taxon>
        <taxon>Vertebrata</taxon>
        <taxon>Euteleostomi</taxon>
        <taxon>Actinopterygii</taxon>
        <taxon>Neopterygii</taxon>
        <taxon>Teleostei</taxon>
        <taxon>Anguilliformes</taxon>
        <taxon>Anguillidae</taxon>
        <taxon>Anguilla</taxon>
    </lineage>
</organism>
<name>A0A0E9UW65_ANGAN</name>
<sequence>MPNYVMLTNILLLNEVEINRQRTPRNAQIRTVEKIYIIATVYIVILHIINICKNFGDVQNGMNSTLMT</sequence>
<keyword evidence="1" id="KW-1133">Transmembrane helix</keyword>
<keyword evidence="1" id="KW-0472">Membrane</keyword>
<dbReference type="EMBL" id="GBXM01038520">
    <property type="protein sequence ID" value="JAH70057.1"/>
    <property type="molecule type" value="Transcribed_RNA"/>
</dbReference>
<reference evidence="2" key="1">
    <citation type="submission" date="2014-11" db="EMBL/GenBank/DDBJ databases">
        <authorList>
            <person name="Amaro Gonzalez C."/>
        </authorList>
    </citation>
    <scope>NUCLEOTIDE SEQUENCE</scope>
</reference>
<dbReference type="AlphaFoldDB" id="A0A0E9UW65"/>
<feature type="transmembrane region" description="Helical" evidence="1">
    <location>
        <begin position="35"/>
        <end position="52"/>
    </location>
</feature>